<dbReference type="Proteomes" id="UP000295706">
    <property type="component" value="Unassembled WGS sequence"/>
</dbReference>
<dbReference type="Gene3D" id="2.170.130.10">
    <property type="entry name" value="TonB-dependent receptor, plug domain"/>
    <property type="match status" value="1"/>
</dbReference>
<accession>A0A4R4K1V8</accession>
<keyword evidence="2" id="KW-0813">Transport</keyword>
<dbReference type="InterPro" id="IPR057601">
    <property type="entry name" value="Oar-like_b-barrel"/>
</dbReference>
<evidence type="ECO:0000313" key="12">
    <source>
        <dbReference type="Proteomes" id="UP000295706"/>
    </source>
</evidence>
<evidence type="ECO:0000259" key="10">
    <source>
        <dbReference type="Pfam" id="PF25183"/>
    </source>
</evidence>
<feature type="signal peptide" evidence="8">
    <location>
        <begin position="1"/>
        <end position="21"/>
    </location>
</feature>
<dbReference type="InterPro" id="IPR012910">
    <property type="entry name" value="Plug_dom"/>
</dbReference>
<evidence type="ECO:0000256" key="2">
    <source>
        <dbReference type="ARBA" id="ARBA00022448"/>
    </source>
</evidence>
<feature type="domain" description="TonB-dependent receptor plug" evidence="9">
    <location>
        <begin position="149"/>
        <end position="229"/>
    </location>
</feature>
<keyword evidence="11" id="KW-0675">Receptor</keyword>
<dbReference type="GO" id="GO:0009279">
    <property type="term" value="C:cell outer membrane"/>
    <property type="evidence" value="ECO:0007669"/>
    <property type="project" value="UniProtKB-SubCell"/>
</dbReference>
<comment type="caution">
    <text evidence="11">The sequence shown here is derived from an EMBL/GenBank/DDBJ whole genome shotgun (WGS) entry which is preliminary data.</text>
</comment>
<evidence type="ECO:0000256" key="7">
    <source>
        <dbReference type="ARBA" id="ARBA00023237"/>
    </source>
</evidence>
<keyword evidence="4" id="KW-0812">Transmembrane</keyword>
<evidence type="ECO:0000256" key="5">
    <source>
        <dbReference type="ARBA" id="ARBA00022729"/>
    </source>
</evidence>
<dbReference type="SUPFAM" id="SSF49464">
    <property type="entry name" value="Carboxypeptidase regulatory domain-like"/>
    <property type="match status" value="1"/>
</dbReference>
<dbReference type="PANTHER" id="PTHR30069:SF29">
    <property type="entry name" value="HEMOGLOBIN AND HEMOGLOBIN-HAPTOGLOBIN-BINDING PROTEIN 1-RELATED"/>
    <property type="match status" value="1"/>
</dbReference>
<evidence type="ECO:0000256" key="1">
    <source>
        <dbReference type="ARBA" id="ARBA00004571"/>
    </source>
</evidence>
<keyword evidence="12" id="KW-1185">Reference proteome</keyword>
<dbReference type="Pfam" id="PF07715">
    <property type="entry name" value="Plug"/>
    <property type="match status" value="1"/>
</dbReference>
<name>A0A4R4K1V8_9BACT</name>
<dbReference type="GO" id="GO:0044718">
    <property type="term" value="P:siderophore transmembrane transport"/>
    <property type="evidence" value="ECO:0007669"/>
    <property type="project" value="TreeGrafter"/>
</dbReference>
<evidence type="ECO:0000256" key="6">
    <source>
        <dbReference type="ARBA" id="ARBA00023136"/>
    </source>
</evidence>
<dbReference type="EMBL" id="SMJU01000017">
    <property type="protein sequence ID" value="TDB60416.1"/>
    <property type="molecule type" value="Genomic_DNA"/>
</dbReference>
<keyword evidence="6" id="KW-0472">Membrane</keyword>
<evidence type="ECO:0000259" key="9">
    <source>
        <dbReference type="Pfam" id="PF07715"/>
    </source>
</evidence>
<dbReference type="InterPro" id="IPR008969">
    <property type="entry name" value="CarboxyPept-like_regulatory"/>
</dbReference>
<dbReference type="SUPFAM" id="SSF56935">
    <property type="entry name" value="Porins"/>
    <property type="match status" value="1"/>
</dbReference>
<dbReference type="Gene3D" id="2.40.170.20">
    <property type="entry name" value="TonB-dependent receptor, beta-barrel domain"/>
    <property type="match status" value="1"/>
</dbReference>
<dbReference type="Pfam" id="PF13715">
    <property type="entry name" value="CarbopepD_reg_2"/>
    <property type="match status" value="1"/>
</dbReference>
<dbReference type="RefSeq" id="WP_132121444.1">
    <property type="nucleotide sequence ID" value="NZ_SMJU01000017.1"/>
</dbReference>
<evidence type="ECO:0000256" key="4">
    <source>
        <dbReference type="ARBA" id="ARBA00022692"/>
    </source>
</evidence>
<dbReference type="AlphaFoldDB" id="A0A4R4K1V8"/>
<dbReference type="GO" id="GO:0015344">
    <property type="term" value="F:siderophore uptake transmembrane transporter activity"/>
    <property type="evidence" value="ECO:0007669"/>
    <property type="project" value="TreeGrafter"/>
</dbReference>
<proteinExistence type="predicted"/>
<reference evidence="11 12" key="1">
    <citation type="submission" date="2019-02" db="EMBL/GenBank/DDBJ databases">
        <title>Arundinibacter roseus gen. nov., sp. nov., a new member of the family Cytophagaceae.</title>
        <authorList>
            <person name="Szuroczki S."/>
            <person name="Khayer B."/>
            <person name="Sproer C."/>
            <person name="Toumi M."/>
            <person name="Szabo A."/>
            <person name="Felfoldi T."/>
            <person name="Schumann P."/>
            <person name="Toth E."/>
        </authorList>
    </citation>
    <scope>NUCLEOTIDE SEQUENCE [LARGE SCALE GENOMIC DNA]</scope>
    <source>
        <strain evidence="11 12">DMA-k-7a</strain>
    </source>
</reference>
<dbReference type="PANTHER" id="PTHR30069">
    <property type="entry name" value="TONB-DEPENDENT OUTER MEMBRANE RECEPTOR"/>
    <property type="match status" value="1"/>
</dbReference>
<evidence type="ECO:0000256" key="8">
    <source>
        <dbReference type="SAM" id="SignalP"/>
    </source>
</evidence>
<evidence type="ECO:0000313" key="11">
    <source>
        <dbReference type="EMBL" id="TDB60416.1"/>
    </source>
</evidence>
<dbReference type="OrthoDB" id="1111684at2"/>
<gene>
    <name evidence="11" type="ORF">EZE20_21015</name>
</gene>
<protein>
    <submittedName>
        <fullName evidence="11">TonB-dependent receptor</fullName>
    </submittedName>
</protein>
<dbReference type="InterPro" id="IPR037066">
    <property type="entry name" value="Plug_dom_sf"/>
</dbReference>
<dbReference type="Pfam" id="PF25183">
    <property type="entry name" value="OMP_b-brl_4"/>
    <property type="match status" value="1"/>
</dbReference>
<dbReference type="InterPro" id="IPR036942">
    <property type="entry name" value="Beta-barrel_TonB_sf"/>
</dbReference>
<organism evidence="11 12">
    <name type="scientific">Arundinibacter roseus</name>
    <dbReference type="NCBI Taxonomy" id="2070510"/>
    <lineage>
        <taxon>Bacteria</taxon>
        <taxon>Pseudomonadati</taxon>
        <taxon>Bacteroidota</taxon>
        <taxon>Cytophagia</taxon>
        <taxon>Cytophagales</taxon>
        <taxon>Spirosomataceae</taxon>
        <taxon>Arundinibacter</taxon>
    </lineage>
</organism>
<feature type="domain" description="TonB-dependent transporter Oar-like beta-barrel" evidence="10">
    <location>
        <begin position="433"/>
        <end position="550"/>
    </location>
</feature>
<keyword evidence="5 8" id="KW-0732">Signal</keyword>
<sequence length="805" mass="90263">MKQTLLLCVLFLSLLSTATIAQKRPPGKSHMVRCVLSDSLSGQPIVNGIVQFNYNRMGLYTDKNGVFEIFHPEGEVVLTIRNLGYRTYFSKFDLTRDTTLTVRLLAVANELDEVTISTQSVDQTIRKPLLGVTRLNIKTIKNLPAVMGEVDILRSLQLLPGVTSVGEASNGVNIRGGTVDQNLMLFDDAPIFNPTHLFGMFSVFPPDAVSSMEVYKGTTPARYGGRAAAVMDVAMANPSLDQFKVQAGIGLISSRLTVEMPLLKQKIGLLVSGRGSFNDFLFKYGPPRIRGIRANFGDAAAKLFWVINPKNTLSVSTYFNTDFFQTELLGGVDNIVSESTQFQFKTLNFSAKWFHAFTPKLDMQVVATQSDYAPSILLPETTGDNTVEIMSNVLHRQLKGNLNYTPNEAHKIEIGLGVVNYLLHPPGRLNPGSSPSVNAINLPQENGLELAGHIEDEFKATRWLTVMAGLRYSYFLDLGPGTVQTYRPGSLREESEVTGATQYGRGEAKATYGGLEPRLGLSLKLNDRASLKGGYSLMRQYMQVISNTTTPLPTSRWKTSDAYIKPQVSQLTTLGYFQSSKSSIFEYSLEAYWRETNNILEYKPGADFLLRENVETQLLQGQSRAYGIEAMATKKKGTTTGWISYTYARVLNRVDEGPSFMERINNGEWFPANFDRPHSFNLSLTTIPNKITTFSATFTYSSGRPFTAPTGVLRYQNRSIPYFTLRNQDRIRDYHRLDFSLQLNNLTEKDRRWQGNWVFTLYNVYGIDNQYSVFFKQVGTGFRPYQLTVFNAPIFSVTFNIKNIR</sequence>
<keyword evidence="7" id="KW-0998">Cell outer membrane</keyword>
<dbReference type="InterPro" id="IPR039426">
    <property type="entry name" value="TonB-dep_rcpt-like"/>
</dbReference>
<keyword evidence="3" id="KW-1134">Transmembrane beta strand</keyword>
<feature type="chain" id="PRO_5020369048" evidence="8">
    <location>
        <begin position="22"/>
        <end position="805"/>
    </location>
</feature>
<comment type="subcellular location">
    <subcellularLocation>
        <location evidence="1">Cell outer membrane</location>
        <topology evidence="1">Multi-pass membrane protein</topology>
    </subcellularLocation>
</comment>
<evidence type="ECO:0000256" key="3">
    <source>
        <dbReference type="ARBA" id="ARBA00022452"/>
    </source>
</evidence>